<dbReference type="AlphaFoldDB" id="D1CJ42"/>
<dbReference type="KEGG" id="maa:MAG05025"/>
<proteinExistence type="predicted"/>
<evidence type="ECO:0000313" key="1">
    <source>
        <dbReference type="EMBL" id="CBH40234.1"/>
    </source>
</evidence>
<reference evidence="2" key="1">
    <citation type="journal article" date="2007" name="PLoS Genet.">
        <title>Being pathogenic, plastic, and sexual while living with a nearly minimal bacterial genome.</title>
        <authorList>
            <person name="Sirand-Pugnet P."/>
            <person name="Lartigue C."/>
            <person name="Marenda M."/>
            <person name="Jacob D."/>
            <person name="Barre A."/>
            <person name="Barbe V."/>
            <person name="Schenowitz C."/>
            <person name="Mangenot S."/>
            <person name="Couloux A."/>
            <person name="Segurens B."/>
            <person name="de Daruvar A."/>
            <person name="Blanchard A."/>
            <person name="Citti C."/>
        </authorList>
    </citation>
    <scope>NUCLEOTIDE SEQUENCE [LARGE SCALE GENOMIC DNA]</scope>
    <source>
        <strain evidence="2">PG2</strain>
    </source>
</reference>
<name>D1CJ42_MYCAP</name>
<evidence type="ECO:0008006" key="3">
    <source>
        <dbReference type="Google" id="ProtNLM"/>
    </source>
</evidence>
<dbReference type="HOGENOM" id="CLU_1893876_0_0_14"/>
<dbReference type="GeneID" id="93358240"/>
<dbReference type="RefSeq" id="WP_041308829.1">
    <property type="nucleotide sequence ID" value="NC_009497.1"/>
</dbReference>
<sequence length="135" mass="15800">MNKIKISLLIAISQAPLIVSSTGCFVSDKEYKTYLKNVKIIDDFELTRPVVNEQKWDEYNRSYKAFKKWIKKRVQKVPQNPYATQAFATMNVILTNANKTYSIWYNAVLNNKNISDDEKIKPEFWEIDLSKRTIG</sequence>
<accession>D1CJ42</accession>
<organism evidence="1 2">
    <name type="scientific">Mycoplasmopsis agalactiae (strain NCTC 10123 / CIP 59.7 / PG2)</name>
    <name type="common">Mycoplasma agalactiae</name>
    <dbReference type="NCBI Taxonomy" id="347257"/>
    <lineage>
        <taxon>Bacteria</taxon>
        <taxon>Bacillati</taxon>
        <taxon>Mycoplasmatota</taxon>
        <taxon>Mycoplasmoidales</taxon>
        <taxon>Metamycoplasmataceae</taxon>
        <taxon>Mycoplasmopsis</taxon>
    </lineage>
</organism>
<dbReference type="PROSITE" id="PS51257">
    <property type="entry name" value="PROKAR_LIPOPROTEIN"/>
    <property type="match status" value="1"/>
</dbReference>
<keyword evidence="2" id="KW-1185">Reference proteome</keyword>
<dbReference type="Proteomes" id="UP000007065">
    <property type="component" value="Chromosome"/>
</dbReference>
<protein>
    <recommendedName>
        <fullName evidence="3">Lipoprotein</fullName>
    </recommendedName>
</protein>
<evidence type="ECO:0000313" key="2">
    <source>
        <dbReference type="Proteomes" id="UP000007065"/>
    </source>
</evidence>
<dbReference type="EMBL" id="CU179680">
    <property type="protein sequence ID" value="CBH40234.1"/>
    <property type="molecule type" value="Genomic_DNA"/>
</dbReference>
<gene>
    <name evidence="1" type="ORF">MAG05025</name>
</gene>